<reference evidence="2" key="2">
    <citation type="submission" date="2015-12" db="EMBL/GenBank/DDBJ databases">
        <title>Comparative analysis of the complete genome sequences of Mamestra brassicae and Mamestra configurata multiple nucleopolyhedroviruses.</title>
        <authorList>
            <person name="Liu L."/>
            <person name="Zhang Z."/>
        </authorList>
    </citation>
    <scope>NUCLEOTIDE SEQUENCE</scope>
    <source>
        <strain evidence="2">CHb1</strain>
    </source>
</reference>
<name>J7H7F6_NPVMB</name>
<evidence type="ECO:0000313" key="2">
    <source>
        <dbReference type="EMBL" id="AFP95727.1"/>
    </source>
</evidence>
<reference evidence="3" key="1">
    <citation type="submission" date="2014-05" db="EMBL/GenBank/DDBJ databases">
        <authorList>
            <person name="Hou D."/>
            <person name="Liu X."/>
            <person name="Yin F."/>
            <person name="Zhu Z."/>
            <person name="Wang J."/>
            <person name="Zhang L."/>
            <person name="Kou Z."/>
            <person name="Deng F."/>
            <person name="Wang H."/>
            <person name="Hu Z."/>
        </authorList>
    </citation>
    <scope>NUCLEOTIDE SEQUENCE</scope>
    <source>
        <strain evidence="3">CTa</strain>
    </source>
</reference>
<feature type="transmembrane region" description="Helical" evidence="1">
    <location>
        <begin position="20"/>
        <end position="38"/>
    </location>
</feature>
<dbReference type="EMBL" id="JX138237">
    <property type="protein sequence ID" value="AFP95727.1"/>
    <property type="molecule type" value="Genomic_DNA"/>
</dbReference>
<evidence type="ECO:0000256" key="1">
    <source>
        <dbReference type="SAM" id="Phobius"/>
    </source>
</evidence>
<keyword evidence="1" id="KW-0812">Transmembrane</keyword>
<sequence length="56" mass="6645">MSLINQPNDMSLQVMTSLSYQVINVILYVAFVTYFFALQKKSPLFRHQYTVEYFES</sequence>
<protein>
    <submittedName>
        <fullName evidence="2">Mabr_orf8</fullName>
    </submittedName>
    <submittedName>
        <fullName evidence="3">Orf7a</fullName>
    </submittedName>
</protein>
<gene>
    <name evidence="2" type="ORF">Mabr_orf8</name>
</gene>
<keyword evidence="1" id="KW-1133">Transmembrane helix</keyword>
<organism evidence="2">
    <name type="scientific">Mamestra brassicae nuclear polyhedrosis virus</name>
    <name type="common">MbNPV</name>
    <dbReference type="NCBI Taxonomy" id="78219"/>
    <lineage>
        <taxon>Viruses</taxon>
        <taxon>Viruses incertae sedis</taxon>
        <taxon>Naldaviricetes</taxon>
        <taxon>Lefavirales</taxon>
        <taxon>Baculoviridae</taxon>
        <taxon>Alphabaculovirus</taxon>
        <taxon>Alphabaculovirus mabrassicae</taxon>
    </lineage>
</organism>
<organismHost>
    <name type="scientific">Lepidoptera</name>
    <name type="common">moths &amp; butterflies</name>
    <dbReference type="NCBI Taxonomy" id="7088"/>
</organismHost>
<dbReference type="EMBL" id="KJ871680">
    <property type="protein sequence ID" value="AIL25085.1"/>
    <property type="molecule type" value="Genomic_DNA"/>
</dbReference>
<accession>J7H7F6</accession>
<proteinExistence type="predicted"/>
<evidence type="ECO:0000313" key="3">
    <source>
        <dbReference type="EMBL" id="AIL25085.1"/>
    </source>
</evidence>
<keyword evidence="1" id="KW-0472">Membrane</keyword>